<proteinExistence type="inferred from homology"/>
<dbReference type="Gene3D" id="3.55.40.20">
    <property type="entry name" value="Iron/manganese superoxide dismutase, C-terminal domain"/>
    <property type="match status" value="1"/>
</dbReference>
<organism evidence="10 12">
    <name type="scientific">Sanguibacteroides justesenii</name>
    <dbReference type="NCBI Taxonomy" id="1547597"/>
    <lineage>
        <taxon>Bacteria</taxon>
        <taxon>Pseudomonadati</taxon>
        <taxon>Bacteroidota</taxon>
        <taxon>Bacteroidia</taxon>
        <taxon>Bacteroidales</taxon>
        <taxon>Porphyromonadaceae</taxon>
        <taxon>Sanguibacteroides</taxon>
    </lineage>
</organism>
<evidence type="ECO:0000256" key="5">
    <source>
        <dbReference type="PIRSR" id="PIRSR000349-1"/>
    </source>
</evidence>
<comment type="similarity">
    <text evidence="1 6">Belongs to the iron/manganese superoxide dismutase family.</text>
</comment>
<dbReference type="GO" id="GO:0004784">
    <property type="term" value="F:superoxide dismutase activity"/>
    <property type="evidence" value="ECO:0007669"/>
    <property type="project" value="UniProtKB-EC"/>
</dbReference>
<evidence type="ECO:0000313" key="9">
    <source>
        <dbReference type="EMBL" id="KIO43585.1"/>
    </source>
</evidence>
<evidence type="ECO:0000313" key="12">
    <source>
        <dbReference type="Proteomes" id="UP000031980"/>
    </source>
</evidence>
<sequence>MNENPYIQAQTQKKETSERFTLPPLPYKANALSPVISEETMNLHHGKHLKGYITNLNKLIIGTPFENSDLETIVKNSNGAIFNNAAQTLNHIIYFNTFSPHATLYPSGALLIAIEKEWGSFDNFKKAFSTAATSLFGSGWVWLAKDKNGKLLILQENNAGNPITKGYTPLLGIDVWEHAYYLDYQNKRADHIEKIWTIIDWNTVKSRYDK</sequence>
<dbReference type="EC" id="1.15.1.1" evidence="2 6"/>
<keyword evidence="12" id="KW-1185">Reference proteome</keyword>
<dbReference type="PROSITE" id="PS00088">
    <property type="entry name" value="SOD_MN"/>
    <property type="match status" value="1"/>
</dbReference>
<dbReference type="EMBL" id="JPIU01000037">
    <property type="protein sequence ID" value="KIO45749.1"/>
    <property type="molecule type" value="Genomic_DNA"/>
</dbReference>
<dbReference type="Gene3D" id="1.10.287.990">
    <property type="entry name" value="Fe,Mn superoxide dismutase (SOD) domain"/>
    <property type="match status" value="1"/>
</dbReference>
<dbReference type="PIRSF" id="PIRSF000349">
    <property type="entry name" value="SODismutase"/>
    <property type="match status" value="1"/>
</dbReference>
<evidence type="ECO:0000256" key="2">
    <source>
        <dbReference type="ARBA" id="ARBA00012682"/>
    </source>
</evidence>
<dbReference type="SUPFAM" id="SSF46609">
    <property type="entry name" value="Fe,Mn superoxide dismutase (SOD), N-terminal domain"/>
    <property type="match status" value="1"/>
</dbReference>
<evidence type="ECO:0000259" key="7">
    <source>
        <dbReference type="Pfam" id="PF00081"/>
    </source>
</evidence>
<dbReference type="InterPro" id="IPR019831">
    <property type="entry name" value="Mn/Fe_SOD_N"/>
</dbReference>
<evidence type="ECO:0000256" key="6">
    <source>
        <dbReference type="RuleBase" id="RU000414"/>
    </source>
</evidence>
<feature type="binding site" evidence="5">
    <location>
        <position position="91"/>
    </location>
    <ligand>
        <name>Mn(2+)</name>
        <dbReference type="ChEBI" id="CHEBI:29035"/>
    </ligand>
</feature>
<dbReference type="InterPro" id="IPR019833">
    <property type="entry name" value="Mn/Fe_SOD_BS"/>
</dbReference>
<accession>A0A0C3RIG1</accession>
<feature type="binding site" evidence="5">
    <location>
        <position position="178"/>
    </location>
    <ligand>
        <name>Mn(2+)</name>
        <dbReference type="ChEBI" id="CHEBI:29035"/>
    </ligand>
</feature>
<dbReference type="Pfam" id="PF02777">
    <property type="entry name" value="Sod_Fe_C"/>
    <property type="match status" value="1"/>
</dbReference>
<evidence type="ECO:0000256" key="1">
    <source>
        <dbReference type="ARBA" id="ARBA00008714"/>
    </source>
</evidence>
<feature type="domain" description="Manganese/iron superoxide dismutase C-terminal" evidence="8">
    <location>
        <begin position="106"/>
        <end position="207"/>
    </location>
</feature>
<dbReference type="Proteomes" id="UP000031937">
    <property type="component" value="Unassembled WGS sequence"/>
</dbReference>
<dbReference type="PANTHER" id="PTHR42769:SF3">
    <property type="entry name" value="SUPEROXIDE DISMUTASE [FE] 2, CHLOROPLASTIC"/>
    <property type="match status" value="1"/>
</dbReference>
<dbReference type="AlphaFoldDB" id="A0A0C3RIG1"/>
<feature type="binding site" evidence="5">
    <location>
        <position position="174"/>
    </location>
    <ligand>
        <name>Mn(2+)</name>
        <dbReference type="ChEBI" id="CHEBI:29035"/>
    </ligand>
</feature>
<dbReference type="InterPro" id="IPR001189">
    <property type="entry name" value="Mn/Fe_SOD"/>
</dbReference>
<dbReference type="InterPro" id="IPR036324">
    <property type="entry name" value="Mn/Fe_SOD_N_sf"/>
</dbReference>
<keyword evidence="3 5" id="KW-0479">Metal-binding</keyword>
<comment type="catalytic activity">
    <reaction evidence="6">
        <text>2 superoxide + 2 H(+) = H2O2 + O2</text>
        <dbReference type="Rhea" id="RHEA:20696"/>
        <dbReference type="ChEBI" id="CHEBI:15378"/>
        <dbReference type="ChEBI" id="CHEBI:15379"/>
        <dbReference type="ChEBI" id="CHEBI:16240"/>
        <dbReference type="ChEBI" id="CHEBI:18421"/>
        <dbReference type="EC" id="1.15.1.1"/>
    </reaction>
</comment>
<dbReference type="InterPro" id="IPR019832">
    <property type="entry name" value="Mn/Fe_SOD_C"/>
</dbReference>
<keyword evidence="4 6" id="KW-0560">Oxidoreductase</keyword>
<name>A0A0C3RIG1_9PORP</name>
<protein>
    <recommendedName>
        <fullName evidence="2 6">Superoxide dismutase</fullName>
        <ecNumber evidence="2 6">1.15.1.1</ecNumber>
    </recommendedName>
</protein>
<comment type="caution">
    <text evidence="10">The sequence shown here is derived from an EMBL/GenBank/DDBJ whole genome shotgun (WGS) entry which is preliminary data.</text>
</comment>
<evidence type="ECO:0000313" key="11">
    <source>
        <dbReference type="Proteomes" id="UP000031937"/>
    </source>
</evidence>
<dbReference type="GO" id="GO:0046872">
    <property type="term" value="F:metal ion binding"/>
    <property type="evidence" value="ECO:0007669"/>
    <property type="project" value="UniProtKB-KW"/>
</dbReference>
<dbReference type="InterPro" id="IPR036314">
    <property type="entry name" value="SOD_C_sf"/>
</dbReference>
<dbReference type="PANTHER" id="PTHR42769">
    <property type="entry name" value="SUPEROXIDE DISMUTASE"/>
    <property type="match status" value="1"/>
</dbReference>
<dbReference type="FunFam" id="3.55.40.20:FF:000004">
    <property type="entry name" value="Superoxide dismutase [Fe]"/>
    <property type="match status" value="1"/>
</dbReference>
<comment type="function">
    <text evidence="6">Destroys radicals which are normally produced within the cells and which are toxic to biological systems.</text>
</comment>
<reference evidence="9 11" key="2">
    <citation type="submission" date="2014-07" db="EMBL/GenBank/DDBJ databases">
        <title>Porphyromonadaceae bacterium OUH 334697 = ATCC BAA-2682 = DSM 28341 draft genome.</title>
        <authorList>
            <person name="Sydenham T.V."/>
            <person name="Hasman H."/>
            <person name="Justesen U.S."/>
        </authorList>
    </citation>
    <scope>NUCLEOTIDE SEQUENCE [LARGE SCALE GENOMIC DNA]</scope>
    <source>
        <strain evidence="9 11">OUH 334697</strain>
    </source>
</reference>
<dbReference type="EMBL" id="JPIT01000031">
    <property type="protein sequence ID" value="KIO43585.1"/>
    <property type="molecule type" value="Genomic_DNA"/>
</dbReference>
<dbReference type="PRINTS" id="PR01703">
    <property type="entry name" value="MNSODISMTASE"/>
</dbReference>
<evidence type="ECO:0000256" key="4">
    <source>
        <dbReference type="ARBA" id="ARBA00023002"/>
    </source>
</evidence>
<feature type="binding site" evidence="5">
    <location>
        <position position="44"/>
    </location>
    <ligand>
        <name>Mn(2+)</name>
        <dbReference type="ChEBI" id="CHEBI:29035"/>
    </ligand>
</feature>
<dbReference type="Proteomes" id="UP000031980">
    <property type="component" value="Unassembled WGS sequence"/>
</dbReference>
<dbReference type="Pfam" id="PF00081">
    <property type="entry name" value="Sod_Fe_N"/>
    <property type="match status" value="1"/>
</dbReference>
<dbReference type="SUPFAM" id="SSF54719">
    <property type="entry name" value="Fe,Mn superoxide dismutase (SOD), C-terminal domain"/>
    <property type="match status" value="1"/>
</dbReference>
<reference evidence="10 12" key="1">
    <citation type="submission" date="2014-07" db="EMBL/GenBank/DDBJ databases">
        <title>Porphyromonadaceae bacterium OUH 308042 = ATCC BAA-2681 = DSM 28342 draft genome.</title>
        <authorList>
            <person name="Sydenham T.V."/>
            <person name="Hasman H."/>
            <person name="Justensen U.S."/>
        </authorList>
    </citation>
    <scope>NUCLEOTIDE SEQUENCE [LARGE SCALE GENOMIC DNA]</scope>
    <source>
        <strain evidence="10 12">OUH 308042</strain>
    </source>
</reference>
<evidence type="ECO:0000259" key="8">
    <source>
        <dbReference type="Pfam" id="PF02777"/>
    </source>
</evidence>
<gene>
    <name evidence="10" type="ORF">BA92_04650</name>
    <name evidence="9" type="ORF">IE90_10710</name>
</gene>
<evidence type="ECO:0000256" key="3">
    <source>
        <dbReference type="ARBA" id="ARBA00022723"/>
    </source>
</evidence>
<feature type="domain" description="Manganese/iron superoxide dismutase N-terminal" evidence="7">
    <location>
        <begin position="20"/>
        <end position="98"/>
    </location>
</feature>
<evidence type="ECO:0000313" key="10">
    <source>
        <dbReference type="EMBL" id="KIO45749.1"/>
    </source>
</evidence>